<dbReference type="OrthoDB" id="9789573at2"/>
<dbReference type="EMBL" id="JANJ01000005">
    <property type="protein sequence ID" value="EXI62114.1"/>
    <property type="molecule type" value="Genomic_DNA"/>
</dbReference>
<dbReference type="Proteomes" id="UP000054123">
    <property type="component" value="Unassembled WGS sequence"/>
</dbReference>
<reference evidence="2 3" key="1">
    <citation type="journal article" date="2014" name="Genome Announc.">
        <title>Genome Sequence of a Presumptive Mannheimia haemolytica Strain with an A1/A6-Cross-Reactive Serotype from a White-Tailed Deer (Odocoileus virginianus).</title>
        <authorList>
            <person name="Lawrence P.K."/>
            <person name="Bey R.F."/>
            <person name="Wiener B."/>
            <person name="Kittichotirat W."/>
            <person name="Bumgarner R.E."/>
        </authorList>
    </citation>
    <scope>NUCLEOTIDE SEQUENCE [LARGE SCALE GENOMIC DNA]</scope>
    <source>
        <strain evidence="2 3">PKL10</strain>
    </source>
</reference>
<comment type="caution">
    <text evidence="2">The sequence shown here is derived from an EMBL/GenBank/DDBJ whole genome shotgun (WGS) entry which is preliminary data.</text>
</comment>
<dbReference type="RefSeq" id="WP_042803422.1">
    <property type="nucleotide sequence ID" value="NZ_AVSP01000004.1"/>
</dbReference>
<dbReference type="Gene3D" id="3.40.50.1820">
    <property type="entry name" value="alpha/beta hydrolase"/>
    <property type="match status" value="1"/>
</dbReference>
<name>A0A011P6M9_9PAST</name>
<evidence type="ECO:0000313" key="2">
    <source>
        <dbReference type="EMBL" id="EXI62114.1"/>
    </source>
</evidence>
<evidence type="ECO:0000259" key="1">
    <source>
        <dbReference type="Pfam" id="PF00561"/>
    </source>
</evidence>
<protein>
    <recommendedName>
        <fullName evidence="1">AB hydrolase-1 domain-containing protein</fullName>
    </recommendedName>
</protein>
<dbReference type="AlphaFoldDB" id="A0A011P6M9"/>
<sequence>MEKLFDINEQGFSVRCKLFYEKDLNAIDNVVVILHGFGSSKELKSNTKFGERLTSKYKGYAAIAFDFPCHGADARKKLSVAECQAYLQLVIDYVQNTLNVQNIYAYGTSFGGYLTLKYVAENGNPFRKIVLRSPAVQIYYSLMNRMSEEERQKLAKGKEILWGFDRQMKISKAFFDELEAGDIFQNDYLDVADNILILHGTEDEMVPLSVSQQFAENNVIELLPVEGADHAFSNPKLMDVAIGKIVEFLAP</sequence>
<evidence type="ECO:0000313" key="3">
    <source>
        <dbReference type="Proteomes" id="UP000054123"/>
    </source>
</evidence>
<dbReference type="PANTHER" id="PTHR42886:SF29">
    <property type="entry name" value="PUMMELIG, ISOFORM A"/>
    <property type="match status" value="1"/>
</dbReference>
<dbReference type="STRING" id="1122190.GCA_000621105_00468"/>
<accession>A0A011P6M9</accession>
<dbReference type="Pfam" id="PF00561">
    <property type="entry name" value="Abhydrolase_1"/>
    <property type="match status" value="1"/>
</dbReference>
<dbReference type="PANTHER" id="PTHR42886">
    <property type="entry name" value="RE40534P-RELATED"/>
    <property type="match status" value="1"/>
</dbReference>
<dbReference type="InterPro" id="IPR029058">
    <property type="entry name" value="AB_hydrolase_fold"/>
</dbReference>
<dbReference type="InterPro" id="IPR000073">
    <property type="entry name" value="AB_hydrolase_1"/>
</dbReference>
<dbReference type="SUPFAM" id="SSF53474">
    <property type="entry name" value="alpha/beta-Hydrolases"/>
    <property type="match status" value="1"/>
</dbReference>
<gene>
    <name evidence="2" type="ORF">AK33_08395</name>
</gene>
<proteinExistence type="predicted"/>
<keyword evidence="3" id="KW-1185">Reference proteome</keyword>
<dbReference type="PATRIC" id="fig|1450449.3.peg.1666"/>
<organism evidence="2 3">
    <name type="scientific">Mannheimia granulomatis</name>
    <dbReference type="NCBI Taxonomy" id="85402"/>
    <lineage>
        <taxon>Bacteria</taxon>
        <taxon>Pseudomonadati</taxon>
        <taxon>Pseudomonadota</taxon>
        <taxon>Gammaproteobacteria</taxon>
        <taxon>Pasteurellales</taxon>
        <taxon>Pasteurellaceae</taxon>
        <taxon>Mannheimia</taxon>
    </lineage>
</organism>
<feature type="domain" description="AB hydrolase-1" evidence="1">
    <location>
        <begin position="29"/>
        <end position="155"/>
    </location>
</feature>